<name>A0AAD5XM63_9FUNG</name>
<dbReference type="GO" id="GO:0000731">
    <property type="term" value="P:DNA synthesis involved in DNA repair"/>
    <property type="evidence" value="ECO:0007669"/>
    <property type="project" value="InterPro"/>
</dbReference>
<dbReference type="GO" id="GO:0003887">
    <property type="term" value="F:DNA-directed DNA polymerase activity"/>
    <property type="evidence" value="ECO:0007669"/>
    <property type="project" value="TreeGrafter"/>
</dbReference>
<keyword evidence="3" id="KW-1185">Reference proteome</keyword>
<gene>
    <name evidence="2" type="ORF">HDU87_000834</name>
</gene>
<dbReference type="PANTHER" id="PTHR14303">
    <property type="entry name" value="DNA POLYMERASE DELTA SUBUNIT 4"/>
    <property type="match status" value="1"/>
</dbReference>
<comment type="caution">
    <text evidence="2">The sequence shown here is derived from an EMBL/GenBank/DDBJ whole genome shotgun (WGS) entry which is preliminary data.</text>
</comment>
<evidence type="ECO:0000313" key="2">
    <source>
        <dbReference type="EMBL" id="KAJ3169316.1"/>
    </source>
</evidence>
<dbReference type="EMBL" id="JADGJQ010000110">
    <property type="protein sequence ID" value="KAJ3169316.1"/>
    <property type="molecule type" value="Genomic_DNA"/>
</dbReference>
<evidence type="ECO:0000313" key="3">
    <source>
        <dbReference type="Proteomes" id="UP001212152"/>
    </source>
</evidence>
<accession>A0AAD5XM63</accession>
<evidence type="ECO:0008006" key="4">
    <source>
        <dbReference type="Google" id="ProtNLM"/>
    </source>
</evidence>
<dbReference type="AlphaFoldDB" id="A0AAD5XM63"/>
<protein>
    <recommendedName>
        <fullName evidence="4">DNA polymerase delta subunit 4</fullName>
    </recommendedName>
</protein>
<reference evidence="2" key="1">
    <citation type="submission" date="2020-05" db="EMBL/GenBank/DDBJ databases">
        <title>Phylogenomic resolution of chytrid fungi.</title>
        <authorList>
            <person name="Stajich J.E."/>
            <person name="Amses K."/>
            <person name="Simmons R."/>
            <person name="Seto K."/>
            <person name="Myers J."/>
            <person name="Bonds A."/>
            <person name="Quandt C.A."/>
            <person name="Barry K."/>
            <person name="Liu P."/>
            <person name="Grigoriev I."/>
            <person name="Longcore J.E."/>
            <person name="James T.Y."/>
        </authorList>
    </citation>
    <scope>NUCLEOTIDE SEQUENCE</scope>
    <source>
        <strain evidence="2">JEL0379</strain>
    </source>
</reference>
<dbReference type="GO" id="GO:0043625">
    <property type="term" value="C:delta DNA polymerase complex"/>
    <property type="evidence" value="ECO:0007669"/>
    <property type="project" value="TreeGrafter"/>
</dbReference>
<dbReference type="GO" id="GO:0006261">
    <property type="term" value="P:DNA-templated DNA replication"/>
    <property type="evidence" value="ECO:0007669"/>
    <property type="project" value="TreeGrafter"/>
</dbReference>
<feature type="compositionally biased region" description="Low complexity" evidence="1">
    <location>
        <begin position="8"/>
        <end position="18"/>
    </location>
</feature>
<evidence type="ECO:0000256" key="1">
    <source>
        <dbReference type="SAM" id="MobiDB-lite"/>
    </source>
</evidence>
<proteinExistence type="predicted"/>
<organism evidence="2 3">
    <name type="scientific">Geranomyces variabilis</name>
    <dbReference type="NCBI Taxonomy" id="109894"/>
    <lineage>
        <taxon>Eukaryota</taxon>
        <taxon>Fungi</taxon>
        <taxon>Fungi incertae sedis</taxon>
        <taxon>Chytridiomycota</taxon>
        <taxon>Chytridiomycota incertae sedis</taxon>
        <taxon>Chytridiomycetes</taxon>
        <taxon>Spizellomycetales</taxon>
        <taxon>Powellomycetaceae</taxon>
        <taxon>Geranomyces</taxon>
    </lineage>
</organism>
<dbReference type="InterPro" id="IPR007218">
    <property type="entry name" value="DNA_pol_delta_4"/>
</dbReference>
<feature type="region of interest" description="Disordered" evidence="1">
    <location>
        <begin position="1"/>
        <end position="27"/>
    </location>
</feature>
<dbReference type="Pfam" id="PF04081">
    <property type="entry name" value="DNA_pol_delta_4"/>
    <property type="match status" value="1"/>
</dbReference>
<dbReference type="PANTHER" id="PTHR14303:SF0">
    <property type="entry name" value="DNA POLYMERASE DELTA SUBUNIT 4"/>
    <property type="match status" value="1"/>
</dbReference>
<dbReference type="Proteomes" id="UP001212152">
    <property type="component" value="Unassembled WGS sequence"/>
</dbReference>
<sequence>MSGRTPRSRAAARPSSAKSVKKSAEDSAKLNAAFSQRKLTDFRATPSKTKDKPLAAVAKRARDVANDDVDAVVDVSSPEETPKKAKVVHEIVVDDVAEAEAAAAALPERIRRLLDDRAELLAVLKGFDLDVKFGPCIGVSRLERWNRAQKLELEPPQDIRQILLTPQVSKDAELAESLWSSL</sequence>